<dbReference type="Proteomes" id="UP000193411">
    <property type="component" value="Unassembled WGS sequence"/>
</dbReference>
<comment type="caution">
    <text evidence="2">The sequence shown here is derived from an EMBL/GenBank/DDBJ whole genome shotgun (WGS) entry which is preliminary data.</text>
</comment>
<evidence type="ECO:0000256" key="1">
    <source>
        <dbReference type="SAM" id="SignalP"/>
    </source>
</evidence>
<name>A0A1Y2HYI6_9FUNG</name>
<organism evidence="2 3">
    <name type="scientific">Catenaria anguillulae PL171</name>
    <dbReference type="NCBI Taxonomy" id="765915"/>
    <lineage>
        <taxon>Eukaryota</taxon>
        <taxon>Fungi</taxon>
        <taxon>Fungi incertae sedis</taxon>
        <taxon>Blastocladiomycota</taxon>
        <taxon>Blastocladiomycetes</taxon>
        <taxon>Blastocladiales</taxon>
        <taxon>Catenariaceae</taxon>
        <taxon>Catenaria</taxon>
    </lineage>
</organism>
<feature type="chain" id="PRO_5010996020" description="Secreted protein" evidence="1">
    <location>
        <begin position="25"/>
        <end position="156"/>
    </location>
</feature>
<evidence type="ECO:0008006" key="4">
    <source>
        <dbReference type="Google" id="ProtNLM"/>
    </source>
</evidence>
<sequence>MMHLESTFFLVFVFVLPSRSPCHAIDRKESLVSRSCFDNGRNRWDIPLVGMSVVIMRPAEDPLCSAPKSDDVQPGAMCLCPMIRSLSHTVKHIVTVARLCRPCDAQHSNVRRKGILPNLPCFPRTLCSGPVVVCACAPFFWRGAVLPGSLTYRRLS</sequence>
<proteinExistence type="predicted"/>
<gene>
    <name evidence="2" type="ORF">BCR44DRAFT_1251676</name>
</gene>
<reference evidence="2 3" key="1">
    <citation type="submission" date="2016-07" db="EMBL/GenBank/DDBJ databases">
        <title>Pervasive Adenine N6-methylation of Active Genes in Fungi.</title>
        <authorList>
            <consortium name="DOE Joint Genome Institute"/>
            <person name="Mondo S.J."/>
            <person name="Dannebaum R.O."/>
            <person name="Kuo R.C."/>
            <person name="Labutti K."/>
            <person name="Haridas S."/>
            <person name="Kuo A."/>
            <person name="Salamov A."/>
            <person name="Ahrendt S.R."/>
            <person name="Lipzen A."/>
            <person name="Sullivan W."/>
            <person name="Andreopoulos W.B."/>
            <person name="Clum A."/>
            <person name="Lindquist E."/>
            <person name="Daum C."/>
            <person name="Ramamoorthy G.K."/>
            <person name="Gryganskyi A."/>
            <person name="Culley D."/>
            <person name="Magnuson J.K."/>
            <person name="James T.Y."/>
            <person name="O'Malley M.A."/>
            <person name="Stajich J.E."/>
            <person name="Spatafora J.W."/>
            <person name="Visel A."/>
            <person name="Grigoriev I.V."/>
        </authorList>
    </citation>
    <scope>NUCLEOTIDE SEQUENCE [LARGE SCALE GENOMIC DNA]</scope>
    <source>
        <strain evidence="2 3">PL171</strain>
    </source>
</reference>
<feature type="signal peptide" evidence="1">
    <location>
        <begin position="1"/>
        <end position="24"/>
    </location>
</feature>
<dbReference type="EMBL" id="MCFL01000005">
    <property type="protein sequence ID" value="ORZ39630.1"/>
    <property type="molecule type" value="Genomic_DNA"/>
</dbReference>
<accession>A0A1Y2HYI6</accession>
<evidence type="ECO:0000313" key="2">
    <source>
        <dbReference type="EMBL" id="ORZ39630.1"/>
    </source>
</evidence>
<dbReference type="AlphaFoldDB" id="A0A1Y2HYI6"/>
<protein>
    <recommendedName>
        <fullName evidence="4">Secreted protein</fullName>
    </recommendedName>
</protein>
<keyword evidence="3" id="KW-1185">Reference proteome</keyword>
<keyword evidence="1" id="KW-0732">Signal</keyword>
<evidence type="ECO:0000313" key="3">
    <source>
        <dbReference type="Proteomes" id="UP000193411"/>
    </source>
</evidence>